<dbReference type="SFLD" id="SFLDS00029">
    <property type="entry name" value="Radical_SAM"/>
    <property type="match status" value="1"/>
</dbReference>
<keyword evidence="3" id="KW-0479">Metal-binding</keyword>
<dbReference type="GO" id="GO:0051536">
    <property type="term" value="F:iron-sulfur cluster binding"/>
    <property type="evidence" value="ECO:0007669"/>
    <property type="project" value="UniProtKB-KW"/>
</dbReference>
<dbReference type="SFLD" id="SFLDG01082">
    <property type="entry name" value="B12-binding_domain_containing"/>
    <property type="match status" value="1"/>
</dbReference>
<dbReference type="InterPro" id="IPR006638">
    <property type="entry name" value="Elp3/MiaA/NifB-like_rSAM"/>
</dbReference>
<dbReference type="InterPro" id="IPR007197">
    <property type="entry name" value="rSAM"/>
</dbReference>
<gene>
    <name evidence="7" type="ORF">A3A71_01050</name>
</gene>
<dbReference type="STRING" id="1797471.A3A71_01050"/>
<name>A0A1F5EB63_9BACT</name>
<dbReference type="Proteomes" id="UP000177481">
    <property type="component" value="Unassembled WGS sequence"/>
</dbReference>
<dbReference type="SMART" id="SM00729">
    <property type="entry name" value="Elp3"/>
    <property type="match status" value="1"/>
</dbReference>
<dbReference type="PROSITE" id="PS51918">
    <property type="entry name" value="RADICAL_SAM"/>
    <property type="match status" value="1"/>
</dbReference>
<comment type="cofactor">
    <cofactor evidence="1">
        <name>[4Fe-4S] cluster</name>
        <dbReference type="ChEBI" id="CHEBI:49883"/>
    </cofactor>
</comment>
<dbReference type="InterPro" id="IPR051198">
    <property type="entry name" value="BchE-like"/>
</dbReference>
<dbReference type="PANTHER" id="PTHR43409:SF16">
    <property type="entry name" value="SLR0320 PROTEIN"/>
    <property type="match status" value="1"/>
</dbReference>
<protein>
    <recommendedName>
        <fullName evidence="6">Radical SAM core domain-containing protein</fullName>
    </recommendedName>
</protein>
<organism evidence="7 8">
    <name type="scientific">Candidatus Berkelbacteria bacterium RIFCSPLOWO2_01_FULL_50_28</name>
    <dbReference type="NCBI Taxonomy" id="1797471"/>
    <lineage>
        <taxon>Bacteria</taxon>
        <taxon>Candidatus Berkelbacteria</taxon>
    </lineage>
</organism>
<dbReference type="InterPro" id="IPR058240">
    <property type="entry name" value="rSAM_sf"/>
</dbReference>
<sequence length="616" mass="70560">MTKSRRVILSYPPASSVWHLPAGIAQLAAVLQEQGHEVIQRYGHILGLEHLLLSHDQERVSKALSTVRDPKSDVQSLYQARMTFEDVSLAIPNNDKKFVVERNNVVFVSGYYDGTVESALEAVSNRENHLWFDYFRDVELPAAEDFSPEVYGISISDERQLIQGLILASMVKDALPECLVIIGGNFWSRVVTDESAPKLAPLLNFCDAIVYSEGFQPLSEIVDTLNVANAPGTMWRDRNGNVQLNQLPTVFTLFETLPTPIYDGGATQWASDAVYPLYTMSNCIHKCEFCAISCGSDSFLGKPRVMTPERIVEHMITLGGHWFDFTDELMPVQRQIRIGAELRRRCYEAVWQAYLTITDDLLDPKVCQQLYEAGCRCVQLGLETLTPTTLDQASKRWNHPENYGRILRNLKEAGIQNHVFLIAGIPGERQTDTLRWLPFLEEYGDAITTIKSGRYRLARRSPDETVMRLSNESEIERWLLKQPEKSRESRRQHVELLHETIRMLPDELPLHLNREFEYVGTDRSIRKDVEALRDVLEQACRENPYYRATSTIPWWINRRRFTWQELGEMNGLFPQEDPAPHLGRALNRIGGIVRHELGREITLSSYHDALEFARTL</sequence>
<dbReference type="GO" id="GO:0046872">
    <property type="term" value="F:metal ion binding"/>
    <property type="evidence" value="ECO:0007669"/>
    <property type="project" value="UniProtKB-KW"/>
</dbReference>
<evidence type="ECO:0000313" key="8">
    <source>
        <dbReference type="Proteomes" id="UP000177481"/>
    </source>
</evidence>
<dbReference type="GO" id="GO:0003824">
    <property type="term" value="F:catalytic activity"/>
    <property type="evidence" value="ECO:0007669"/>
    <property type="project" value="InterPro"/>
</dbReference>
<keyword evidence="5" id="KW-0411">Iron-sulfur</keyword>
<proteinExistence type="predicted"/>
<dbReference type="AlphaFoldDB" id="A0A1F5EB63"/>
<dbReference type="Pfam" id="PF04055">
    <property type="entry name" value="Radical_SAM"/>
    <property type="match status" value="1"/>
</dbReference>
<dbReference type="PANTHER" id="PTHR43409">
    <property type="entry name" value="ANAEROBIC MAGNESIUM-PROTOPORPHYRIN IX MONOMETHYL ESTER CYCLASE-RELATED"/>
    <property type="match status" value="1"/>
</dbReference>
<comment type="caution">
    <text evidence="7">The sequence shown here is derived from an EMBL/GenBank/DDBJ whole genome shotgun (WGS) entry which is preliminary data.</text>
</comment>
<evidence type="ECO:0000256" key="5">
    <source>
        <dbReference type="ARBA" id="ARBA00023014"/>
    </source>
</evidence>
<evidence type="ECO:0000256" key="4">
    <source>
        <dbReference type="ARBA" id="ARBA00023004"/>
    </source>
</evidence>
<evidence type="ECO:0000259" key="6">
    <source>
        <dbReference type="PROSITE" id="PS51918"/>
    </source>
</evidence>
<dbReference type="GO" id="GO:0005829">
    <property type="term" value="C:cytosol"/>
    <property type="evidence" value="ECO:0007669"/>
    <property type="project" value="TreeGrafter"/>
</dbReference>
<keyword evidence="2" id="KW-0949">S-adenosyl-L-methionine</keyword>
<feature type="domain" description="Radical SAM core" evidence="6">
    <location>
        <begin position="269"/>
        <end position="504"/>
    </location>
</feature>
<dbReference type="InterPro" id="IPR013785">
    <property type="entry name" value="Aldolase_TIM"/>
</dbReference>
<accession>A0A1F5EB63</accession>
<keyword evidence="4" id="KW-0408">Iron</keyword>
<evidence type="ECO:0000256" key="3">
    <source>
        <dbReference type="ARBA" id="ARBA00022723"/>
    </source>
</evidence>
<evidence type="ECO:0000256" key="1">
    <source>
        <dbReference type="ARBA" id="ARBA00001966"/>
    </source>
</evidence>
<reference evidence="7 8" key="1">
    <citation type="journal article" date="2016" name="Nat. Commun.">
        <title>Thousands of microbial genomes shed light on interconnected biogeochemical processes in an aquifer system.</title>
        <authorList>
            <person name="Anantharaman K."/>
            <person name="Brown C.T."/>
            <person name="Hug L.A."/>
            <person name="Sharon I."/>
            <person name="Castelle C.J."/>
            <person name="Probst A.J."/>
            <person name="Thomas B.C."/>
            <person name="Singh A."/>
            <person name="Wilkins M.J."/>
            <person name="Karaoz U."/>
            <person name="Brodie E.L."/>
            <person name="Williams K.H."/>
            <person name="Hubbard S.S."/>
            <person name="Banfield J.F."/>
        </authorList>
    </citation>
    <scope>NUCLEOTIDE SEQUENCE [LARGE SCALE GENOMIC DNA]</scope>
</reference>
<dbReference type="SUPFAM" id="SSF102114">
    <property type="entry name" value="Radical SAM enzymes"/>
    <property type="match status" value="1"/>
</dbReference>
<evidence type="ECO:0000256" key="2">
    <source>
        <dbReference type="ARBA" id="ARBA00022691"/>
    </source>
</evidence>
<dbReference type="EMBL" id="MEZX01000002">
    <property type="protein sequence ID" value="OGD64625.1"/>
    <property type="molecule type" value="Genomic_DNA"/>
</dbReference>
<evidence type="ECO:0000313" key="7">
    <source>
        <dbReference type="EMBL" id="OGD64625.1"/>
    </source>
</evidence>
<dbReference type="Gene3D" id="3.20.20.70">
    <property type="entry name" value="Aldolase class I"/>
    <property type="match status" value="1"/>
</dbReference>